<evidence type="ECO:0000256" key="1">
    <source>
        <dbReference type="SAM" id="Phobius"/>
    </source>
</evidence>
<accession>A0A2G4F2H1</accession>
<keyword evidence="1" id="KW-1133">Transmembrane helix</keyword>
<dbReference type="Proteomes" id="UP000226442">
    <property type="component" value="Unassembled WGS sequence"/>
</dbReference>
<comment type="caution">
    <text evidence="2">The sequence shown here is derived from an EMBL/GenBank/DDBJ whole genome shotgun (WGS) entry which is preliminary data.</text>
</comment>
<feature type="transmembrane region" description="Helical" evidence="1">
    <location>
        <begin position="12"/>
        <end position="32"/>
    </location>
</feature>
<reference evidence="2" key="1">
    <citation type="submission" date="2017-10" db="EMBL/GenBank/DDBJ databases">
        <title>Draft genome sequence of the planktic cyanobacteria Tychonema bourrellyi isolated from alpine lentic freshwater.</title>
        <authorList>
            <person name="Tett A."/>
            <person name="Armanini F."/>
            <person name="Asnicar F."/>
            <person name="Boscaini A."/>
            <person name="Pasolli E."/>
            <person name="Zolfo M."/>
            <person name="Donati C."/>
            <person name="Salmaso N."/>
            <person name="Segata N."/>
        </authorList>
    </citation>
    <scope>NUCLEOTIDE SEQUENCE</scope>
    <source>
        <strain evidence="2">FEM_GT703</strain>
    </source>
</reference>
<dbReference type="OrthoDB" id="427287at2"/>
<organism evidence="2 3">
    <name type="scientific">Tychonema bourrellyi FEM_GT703</name>
    <dbReference type="NCBI Taxonomy" id="2040638"/>
    <lineage>
        <taxon>Bacteria</taxon>
        <taxon>Bacillati</taxon>
        <taxon>Cyanobacteriota</taxon>
        <taxon>Cyanophyceae</taxon>
        <taxon>Oscillatoriophycideae</taxon>
        <taxon>Oscillatoriales</taxon>
        <taxon>Microcoleaceae</taxon>
        <taxon>Tychonema</taxon>
    </lineage>
</organism>
<sequence length="80" mass="8968">MKDKFIDWLNIFLVADVFFVFASFAWFAIAVLGRSTGVNLGFDLWYSLWQPVFNPALGILMGGAILSGIINQVSKRLNPK</sequence>
<gene>
    <name evidence="2" type="ORF">CP500_009665</name>
</gene>
<evidence type="ECO:0000313" key="2">
    <source>
        <dbReference type="EMBL" id="PHX55667.1"/>
    </source>
</evidence>
<keyword evidence="3" id="KW-1185">Reference proteome</keyword>
<keyword evidence="1" id="KW-0812">Transmembrane</keyword>
<evidence type="ECO:0000313" key="3">
    <source>
        <dbReference type="Proteomes" id="UP000226442"/>
    </source>
</evidence>
<protein>
    <submittedName>
        <fullName evidence="2">Uncharacterized protein</fullName>
    </submittedName>
</protein>
<proteinExistence type="predicted"/>
<dbReference type="EMBL" id="NXIB02000045">
    <property type="protein sequence ID" value="PHX55667.1"/>
    <property type="molecule type" value="Genomic_DNA"/>
</dbReference>
<feature type="transmembrane region" description="Helical" evidence="1">
    <location>
        <begin position="52"/>
        <end position="70"/>
    </location>
</feature>
<dbReference type="RefSeq" id="WP_096831753.1">
    <property type="nucleotide sequence ID" value="NZ_NXIB02000045.1"/>
</dbReference>
<name>A0A2G4F2H1_9CYAN</name>
<dbReference type="AlphaFoldDB" id="A0A2G4F2H1"/>
<keyword evidence="1" id="KW-0472">Membrane</keyword>